<name>A0AA88HRB2_ARTSF</name>
<evidence type="ECO:0000313" key="1">
    <source>
        <dbReference type="EMBL" id="KAK2714215.1"/>
    </source>
</evidence>
<protein>
    <recommendedName>
        <fullName evidence="3">Reverse transcriptase domain-containing protein</fullName>
    </recommendedName>
</protein>
<evidence type="ECO:0008006" key="3">
    <source>
        <dbReference type="Google" id="ProtNLM"/>
    </source>
</evidence>
<dbReference type="EMBL" id="JAVRJZ010000013">
    <property type="protein sequence ID" value="KAK2714215.1"/>
    <property type="molecule type" value="Genomic_DNA"/>
</dbReference>
<evidence type="ECO:0000313" key="2">
    <source>
        <dbReference type="Proteomes" id="UP001187531"/>
    </source>
</evidence>
<reference evidence="1" key="1">
    <citation type="submission" date="2023-07" db="EMBL/GenBank/DDBJ databases">
        <title>Chromosome-level genome assembly of Artemia franciscana.</title>
        <authorList>
            <person name="Jo E."/>
        </authorList>
    </citation>
    <scope>NUCLEOTIDE SEQUENCE</scope>
    <source>
        <tissue evidence="1">Whole body</tissue>
    </source>
</reference>
<accession>A0AA88HRB2</accession>
<proteinExistence type="predicted"/>
<sequence>MVIVPLHEKCPKNNCEKYQPISLTSHPAKILPRIRLNLIKAVTGPIISHHLDTFCPGRSTTDHICLVRQLGEKYIEFGKEFLQISFDFKLAFLLYGKTGYEIFWHTMVFPKT</sequence>
<keyword evidence="2" id="KW-1185">Reference proteome</keyword>
<gene>
    <name evidence="1" type="ORF">QYM36_008697</name>
</gene>
<dbReference type="PANTHER" id="PTHR19446">
    <property type="entry name" value="REVERSE TRANSCRIPTASES"/>
    <property type="match status" value="1"/>
</dbReference>
<organism evidence="1 2">
    <name type="scientific">Artemia franciscana</name>
    <name type="common">Brine shrimp</name>
    <name type="synonym">Artemia sanfranciscana</name>
    <dbReference type="NCBI Taxonomy" id="6661"/>
    <lineage>
        <taxon>Eukaryota</taxon>
        <taxon>Metazoa</taxon>
        <taxon>Ecdysozoa</taxon>
        <taxon>Arthropoda</taxon>
        <taxon>Crustacea</taxon>
        <taxon>Branchiopoda</taxon>
        <taxon>Anostraca</taxon>
        <taxon>Artemiidae</taxon>
        <taxon>Artemia</taxon>
    </lineage>
</organism>
<dbReference type="Proteomes" id="UP001187531">
    <property type="component" value="Unassembled WGS sequence"/>
</dbReference>
<comment type="caution">
    <text evidence="1">The sequence shown here is derived from an EMBL/GenBank/DDBJ whole genome shotgun (WGS) entry which is preliminary data.</text>
</comment>
<dbReference type="AlphaFoldDB" id="A0AA88HRB2"/>